<proteinExistence type="predicted"/>
<gene>
    <name evidence="1" type="ORF">Q0590_29525</name>
</gene>
<evidence type="ECO:0000313" key="2">
    <source>
        <dbReference type="Proteomes" id="UP001168528"/>
    </source>
</evidence>
<dbReference type="EMBL" id="JAUKPO010000030">
    <property type="protein sequence ID" value="MDO1450452.1"/>
    <property type="molecule type" value="Genomic_DNA"/>
</dbReference>
<keyword evidence="2" id="KW-1185">Reference proteome</keyword>
<name>A0ABT8REA5_9BACT</name>
<accession>A0ABT8REA5</accession>
<protein>
    <submittedName>
        <fullName evidence="1">Uncharacterized protein</fullName>
    </submittedName>
</protein>
<organism evidence="1 2">
    <name type="scientific">Rhodocytophaga aerolata</name>
    <dbReference type="NCBI Taxonomy" id="455078"/>
    <lineage>
        <taxon>Bacteria</taxon>
        <taxon>Pseudomonadati</taxon>
        <taxon>Bacteroidota</taxon>
        <taxon>Cytophagia</taxon>
        <taxon>Cytophagales</taxon>
        <taxon>Rhodocytophagaceae</taxon>
        <taxon>Rhodocytophaga</taxon>
    </lineage>
</organism>
<dbReference type="Proteomes" id="UP001168528">
    <property type="component" value="Unassembled WGS sequence"/>
</dbReference>
<comment type="caution">
    <text evidence="1">The sequence shown here is derived from an EMBL/GenBank/DDBJ whole genome shotgun (WGS) entry which is preliminary data.</text>
</comment>
<evidence type="ECO:0000313" key="1">
    <source>
        <dbReference type="EMBL" id="MDO1450452.1"/>
    </source>
</evidence>
<reference evidence="1" key="1">
    <citation type="submission" date="2023-07" db="EMBL/GenBank/DDBJ databases">
        <title>The genome sequence of Rhodocytophaga aerolata KACC 12507.</title>
        <authorList>
            <person name="Zhang X."/>
        </authorList>
    </citation>
    <scope>NUCLEOTIDE SEQUENCE</scope>
    <source>
        <strain evidence="1">KACC 12507</strain>
    </source>
</reference>
<sequence>MPRYIALYKGYDNTSGLQQGKDYYLISRKNTSNQISITILDAKGTAAGSMVYSSDWEFLKDWQIIRTWSGRK</sequence>
<dbReference type="RefSeq" id="WP_302041252.1">
    <property type="nucleotide sequence ID" value="NZ_JAUKPO010000030.1"/>
</dbReference>